<sequence>MPRGHYHISHSKYHSSSNRKDGTDGKRTNQRGSKPQEKFDQFWFCHMCGDGPMTTEIVLVCPEFSCNHQRCEECTVQLYRFSRHGNLWPSTSPNPDISPQSKSQPVVVDLDEDPPSLLVQKSSGSDNSPKKLLVNKDNYTDCGNDLAKAQGKNGKLPPSFSQALTIRVLSSTTETLKAALSLPLIAVQVANSTVAVLDPIWTKASIVCVAATAIATVAINGVNANTARRVADINERSVAIAGRAANASEQNALTALSAAETAARRLAFDQEESLKEKEKEVGKSDSTTIKGDGNGEASNSTAQSKRLLPISVSAKPSSTQTRLDADIRARYKERERKKQEETEKKARNIQIFKKLLQEPFNGVSSAKENELDGRLRELRNRQYEHGEGVKESESESDREDSRWKGKGKERDMGRVYSSSSTPGCADMGGEGDGESEEGVPGQGPSTGLPTSTSILGFGEVGYPSVKEALRSPLSQPSIFPAALTPKLTNAGKQDFYQSESRASLHRSVNLTEREDSYLDTLPLSSANGTSPSSPDYAVAEIHLETPSPTESAALVNETPTSKPGVPPTAINAPSLEVVEGREQRKEVVTIKITSGEVTSKGGQDATSWLPPKQT</sequence>
<feature type="compositionally biased region" description="Basic and acidic residues" evidence="1">
    <location>
        <begin position="18"/>
        <end position="27"/>
    </location>
</feature>
<feature type="region of interest" description="Disordered" evidence="1">
    <location>
        <begin position="594"/>
        <end position="614"/>
    </location>
</feature>
<feature type="region of interest" description="Disordered" evidence="1">
    <location>
        <begin position="270"/>
        <end position="326"/>
    </location>
</feature>
<evidence type="ECO:0000313" key="2">
    <source>
        <dbReference type="EMBL" id="KUJ09802.1"/>
    </source>
</evidence>
<dbReference type="RefSeq" id="XP_018064157.1">
    <property type="nucleotide sequence ID" value="XM_018213545.1"/>
</dbReference>
<dbReference type="Proteomes" id="UP000070700">
    <property type="component" value="Unassembled WGS sequence"/>
</dbReference>
<feature type="region of interest" description="Disordered" evidence="1">
    <location>
        <begin position="362"/>
        <end position="457"/>
    </location>
</feature>
<reference evidence="2 3" key="1">
    <citation type="submission" date="2015-10" db="EMBL/GenBank/DDBJ databases">
        <title>Full genome of DAOMC 229536 Phialocephala scopiformis, a fungal endophyte of spruce producing the potent anti-insectan compound rugulosin.</title>
        <authorList>
            <consortium name="DOE Joint Genome Institute"/>
            <person name="Walker A.K."/>
            <person name="Frasz S.L."/>
            <person name="Seifert K.A."/>
            <person name="Miller J.D."/>
            <person name="Mondo S.J."/>
            <person name="Labutti K."/>
            <person name="Lipzen A."/>
            <person name="Dockter R."/>
            <person name="Kennedy M."/>
            <person name="Grigoriev I.V."/>
            <person name="Spatafora J.W."/>
        </authorList>
    </citation>
    <scope>NUCLEOTIDE SEQUENCE [LARGE SCALE GENOMIC DNA]</scope>
    <source>
        <strain evidence="2 3">CBS 120377</strain>
    </source>
</reference>
<evidence type="ECO:0000313" key="3">
    <source>
        <dbReference type="Proteomes" id="UP000070700"/>
    </source>
</evidence>
<dbReference type="EMBL" id="KQ947431">
    <property type="protein sequence ID" value="KUJ09802.1"/>
    <property type="molecule type" value="Genomic_DNA"/>
</dbReference>
<feature type="compositionally biased region" description="Basic and acidic residues" evidence="1">
    <location>
        <begin position="367"/>
        <end position="413"/>
    </location>
</feature>
<feature type="region of interest" description="Disordered" evidence="1">
    <location>
        <begin position="550"/>
        <end position="573"/>
    </location>
</feature>
<gene>
    <name evidence="2" type="ORF">LY89DRAFT_675953</name>
</gene>
<dbReference type="AlphaFoldDB" id="A0A132BBK0"/>
<feature type="compositionally biased region" description="Basic and acidic residues" evidence="1">
    <location>
        <begin position="270"/>
        <end position="283"/>
    </location>
</feature>
<dbReference type="InParanoid" id="A0A132BBK0"/>
<feature type="compositionally biased region" description="Basic residues" evidence="1">
    <location>
        <begin position="1"/>
        <end position="13"/>
    </location>
</feature>
<feature type="region of interest" description="Disordered" evidence="1">
    <location>
        <begin position="1"/>
        <end position="34"/>
    </location>
</feature>
<protein>
    <submittedName>
        <fullName evidence="2">Uncharacterized protein</fullName>
    </submittedName>
</protein>
<organism evidence="2 3">
    <name type="scientific">Mollisia scopiformis</name>
    <name type="common">Conifer needle endophyte fungus</name>
    <name type="synonym">Phialocephala scopiformis</name>
    <dbReference type="NCBI Taxonomy" id="149040"/>
    <lineage>
        <taxon>Eukaryota</taxon>
        <taxon>Fungi</taxon>
        <taxon>Dikarya</taxon>
        <taxon>Ascomycota</taxon>
        <taxon>Pezizomycotina</taxon>
        <taxon>Leotiomycetes</taxon>
        <taxon>Helotiales</taxon>
        <taxon>Mollisiaceae</taxon>
        <taxon>Mollisia</taxon>
    </lineage>
</organism>
<evidence type="ECO:0000256" key="1">
    <source>
        <dbReference type="SAM" id="MobiDB-lite"/>
    </source>
</evidence>
<feature type="compositionally biased region" description="Polar residues" evidence="1">
    <location>
        <begin position="443"/>
        <end position="454"/>
    </location>
</feature>
<dbReference type="GeneID" id="28823271"/>
<dbReference type="OrthoDB" id="5086500at2759"/>
<accession>A0A132BBK0</accession>
<dbReference type="KEGG" id="psco:LY89DRAFT_675953"/>
<name>A0A132BBK0_MOLSC</name>
<keyword evidence="3" id="KW-1185">Reference proteome</keyword>
<proteinExistence type="predicted"/>